<dbReference type="Gene3D" id="3.30.710.10">
    <property type="entry name" value="Potassium Channel Kv1.1, Chain A"/>
    <property type="match status" value="1"/>
</dbReference>
<organism>
    <name type="scientific">Branchiostoma floridae</name>
    <name type="common">Florida lancelet</name>
    <name type="synonym">Amphioxus</name>
    <dbReference type="NCBI Taxonomy" id="7739"/>
    <lineage>
        <taxon>Eukaryota</taxon>
        <taxon>Metazoa</taxon>
        <taxon>Chordata</taxon>
        <taxon>Cephalochordata</taxon>
        <taxon>Leptocardii</taxon>
        <taxon>Amphioxiformes</taxon>
        <taxon>Branchiostomatidae</taxon>
        <taxon>Branchiostoma</taxon>
    </lineage>
</organism>
<dbReference type="STRING" id="7739.C3Z7T4"/>
<dbReference type="Pfam" id="PF00651">
    <property type="entry name" value="BTB"/>
    <property type="match status" value="1"/>
</dbReference>
<dbReference type="InterPro" id="IPR011705">
    <property type="entry name" value="BACK"/>
</dbReference>
<accession>C3Z7T4</accession>
<dbReference type="PANTHER" id="PTHR45632:SF5">
    <property type="entry name" value="KELCH-LIKE PROTEIN 22"/>
    <property type="match status" value="1"/>
</dbReference>
<dbReference type="Pfam" id="PF07707">
    <property type="entry name" value="BACK"/>
    <property type="match status" value="1"/>
</dbReference>
<protein>
    <recommendedName>
        <fullName evidence="4">BTB domain-containing protein</fullName>
    </recommendedName>
</protein>
<dbReference type="SMART" id="SM00225">
    <property type="entry name" value="BTB"/>
    <property type="match status" value="1"/>
</dbReference>
<dbReference type="SUPFAM" id="SSF117281">
    <property type="entry name" value="Kelch motif"/>
    <property type="match status" value="1"/>
</dbReference>
<dbReference type="AlphaFoldDB" id="C3Z7T4"/>
<dbReference type="PANTHER" id="PTHR45632">
    <property type="entry name" value="LD33804P"/>
    <property type="match status" value="1"/>
</dbReference>
<dbReference type="SMART" id="SM00875">
    <property type="entry name" value="BACK"/>
    <property type="match status" value="1"/>
</dbReference>
<sequence>MVIDGDNAVALLDRGTPLPERQVLTYTDFERHQPREASLSSPLPGDVVLLAEKESLPASRFSLGQCSEYFRDHQFSTMASGDSSFKPCFRLDDVTAAAVSAVVHFSYTGQLSVGMDNIRELLHASRKLGVTGMEYLCIRFLRQHIDAERCVEVLNIAIEYKLACLEETARNYVIENFKDMSSTEGFLKLDLRQMCAVLGSDNLDTDSEIDIFRSAKRWVEADRGSRLKHVGKVMRNVRFPLMGRYRLKHEVSNVDFMKKDRDCEAILLHAMDYRAGIDHHRVHDYENERTQVRGGAEVVVVAGGDYDVPDHAQYSDNLLYLHPGQDSPGLLADMSGNVTGHAATVLDNFFYVAGGCFDGGPPSADFHRYDPRFNRWTRLPSMKQGRTGFVLLALDGCIWAIGSGYEMRGRMFPIERYTPHKDKWELKASVGAQVQAAGGAVLNRHIYFTGGMAGTHRDQTRKDVLKYSPEGDYWQDVQSMRKKRWGHSSVACCGKLYSVGGCNGARELLSSECYTPATDQWSAVAWMRFPRHLAGCTVLQDRIWLVGGKNRRNGALTDVWCLDPHTNRWSRQDTVLTENHTTSVTIQKAEHVYYQHGGVNNIMMEKHDEERLSTDDEGPQAPRQAQEGHPELALVAQKILSMLVLCKPGVPLPVGFLLLIEKCSVKKGRYNLSTYRSEIKAILNLSFDPFDDSNSNEMFCIPEGKCDEWLCCSPGCRAHHVFDMEEVFRKCFCVEDDKDWDLLKTLLPHLDNWYSHAEECGIERELPICFLRACLHAFGKFRCDGWGKRAKILATKCIEYCERGSDEVEPGKEANEKERTHREIGEYYRKVGKYELSEKHLNAAMEIGKAKADLTLHITQMYLARCKVDKGEYPEAEDLIDSCLSSSAVKSLEEAGDRPYLRGRMYFEKARCSNRLHKYNEAYDFCYKALTVEQGFDSFRYPQYVMYCAFFLAQKELKTDNPDQEVLNKALAECDRAETIMKHRHGDNHHQMAQLLCIQVHIWLAKKDPIIPLLKATKALSITQQKYGPDHNNVAKVYELLGDIHCQKGNKQKAEKAYKMAIFIYGDQHSHSQDIKGKFEKLKESQGIPFDPETCDRAELDKELVKP</sequence>
<dbReference type="SUPFAM" id="SSF48452">
    <property type="entry name" value="TPR-like"/>
    <property type="match status" value="2"/>
</dbReference>
<dbReference type="SMART" id="SM00028">
    <property type="entry name" value="TPR"/>
    <property type="match status" value="3"/>
</dbReference>
<dbReference type="PROSITE" id="PS50097">
    <property type="entry name" value="BTB"/>
    <property type="match status" value="1"/>
</dbReference>
<feature type="domain" description="BTB" evidence="4">
    <location>
        <begin position="45"/>
        <end position="115"/>
    </location>
</feature>
<dbReference type="EMBL" id="GG666591">
    <property type="protein sequence ID" value="EEN51439.1"/>
    <property type="molecule type" value="Genomic_DNA"/>
</dbReference>
<evidence type="ECO:0000313" key="5">
    <source>
        <dbReference type="EMBL" id="EEN51439.1"/>
    </source>
</evidence>
<evidence type="ECO:0000256" key="1">
    <source>
        <dbReference type="ARBA" id="ARBA00022441"/>
    </source>
</evidence>
<dbReference type="SUPFAM" id="SSF54695">
    <property type="entry name" value="POZ domain"/>
    <property type="match status" value="1"/>
</dbReference>
<dbReference type="Gene3D" id="2.120.10.80">
    <property type="entry name" value="Kelch-type beta propeller"/>
    <property type="match status" value="2"/>
</dbReference>
<dbReference type="SMART" id="SM00612">
    <property type="entry name" value="Kelch"/>
    <property type="match status" value="5"/>
</dbReference>
<keyword evidence="2" id="KW-0677">Repeat</keyword>
<dbReference type="Gene3D" id="1.25.40.420">
    <property type="match status" value="1"/>
</dbReference>
<dbReference type="InterPro" id="IPR011990">
    <property type="entry name" value="TPR-like_helical_dom_sf"/>
</dbReference>
<evidence type="ECO:0000259" key="4">
    <source>
        <dbReference type="PROSITE" id="PS50097"/>
    </source>
</evidence>
<reference evidence="5" key="1">
    <citation type="journal article" date="2008" name="Nature">
        <title>The amphioxus genome and the evolution of the chordate karyotype.</title>
        <authorList>
            <consortium name="US DOE Joint Genome Institute (JGI-PGF)"/>
            <person name="Putnam N.H."/>
            <person name="Butts T."/>
            <person name="Ferrier D.E.K."/>
            <person name="Furlong R.F."/>
            <person name="Hellsten U."/>
            <person name="Kawashima T."/>
            <person name="Robinson-Rechavi M."/>
            <person name="Shoguchi E."/>
            <person name="Terry A."/>
            <person name="Yu J.-K."/>
            <person name="Benito-Gutierrez E.L."/>
            <person name="Dubchak I."/>
            <person name="Garcia-Fernandez J."/>
            <person name="Gibson-Brown J.J."/>
            <person name="Grigoriev I.V."/>
            <person name="Horton A.C."/>
            <person name="de Jong P.J."/>
            <person name="Jurka J."/>
            <person name="Kapitonov V.V."/>
            <person name="Kohara Y."/>
            <person name="Kuroki Y."/>
            <person name="Lindquist E."/>
            <person name="Lucas S."/>
            <person name="Osoegawa K."/>
            <person name="Pennacchio L.A."/>
            <person name="Salamov A.A."/>
            <person name="Satou Y."/>
            <person name="Sauka-Spengler T."/>
            <person name="Schmutz J."/>
            <person name="Shin-I T."/>
            <person name="Toyoda A."/>
            <person name="Bronner-Fraser M."/>
            <person name="Fujiyama A."/>
            <person name="Holland L.Z."/>
            <person name="Holland P.W.H."/>
            <person name="Satoh N."/>
            <person name="Rokhsar D.S."/>
        </authorList>
    </citation>
    <scope>NUCLEOTIDE SEQUENCE [LARGE SCALE GENOMIC DNA]</scope>
    <source>
        <strain evidence="5">S238N-H82</strain>
        <tissue evidence="5">Testes</tissue>
    </source>
</reference>
<dbReference type="InterPro" id="IPR015915">
    <property type="entry name" value="Kelch-typ_b-propeller"/>
</dbReference>
<dbReference type="InterPro" id="IPR011333">
    <property type="entry name" value="SKP1/BTB/POZ_sf"/>
</dbReference>
<evidence type="ECO:0000256" key="2">
    <source>
        <dbReference type="ARBA" id="ARBA00022737"/>
    </source>
</evidence>
<name>C3Z7T4_BRAFL</name>
<dbReference type="Pfam" id="PF01344">
    <property type="entry name" value="Kelch_1"/>
    <property type="match status" value="3"/>
</dbReference>
<evidence type="ECO:0000256" key="3">
    <source>
        <dbReference type="SAM" id="MobiDB-lite"/>
    </source>
</evidence>
<proteinExistence type="predicted"/>
<dbReference type="Pfam" id="PF13424">
    <property type="entry name" value="TPR_12"/>
    <property type="match status" value="1"/>
</dbReference>
<keyword evidence="1" id="KW-0880">Kelch repeat</keyword>
<dbReference type="Gene3D" id="1.25.40.10">
    <property type="entry name" value="Tetratricopeptide repeat domain"/>
    <property type="match status" value="2"/>
</dbReference>
<dbReference type="InterPro" id="IPR000210">
    <property type="entry name" value="BTB/POZ_dom"/>
</dbReference>
<gene>
    <name evidence="5" type="ORF">BRAFLDRAFT_119037</name>
</gene>
<dbReference type="InterPro" id="IPR006652">
    <property type="entry name" value="Kelch_1"/>
</dbReference>
<feature type="region of interest" description="Disordered" evidence="3">
    <location>
        <begin position="609"/>
        <end position="628"/>
    </location>
</feature>
<dbReference type="eggNOG" id="KOG4441">
    <property type="taxonomic scope" value="Eukaryota"/>
</dbReference>
<dbReference type="InParanoid" id="C3Z7T4"/>
<dbReference type="InterPro" id="IPR019734">
    <property type="entry name" value="TPR_rpt"/>
</dbReference>